<evidence type="ECO:0000313" key="2">
    <source>
        <dbReference type="Proteomes" id="UP000051181"/>
    </source>
</evidence>
<sequence length="132" mass="15284">MAVQSINTKVDLVVDATSFMGTAKYGKIMIGDKGFEFFNDRNKRDFIQIPWSELDYVLASVMFKGRWIPRFAMRTKHNGTFTFSAKKTKALLRGIREHIDPSHMVRSLSFFDVIKRSFGRLYKRITGHGNEL</sequence>
<name>A0A0R1FJJ8_9LACO</name>
<gene>
    <name evidence="1" type="ORF">FD22_GL000022</name>
</gene>
<evidence type="ECO:0000313" key="1">
    <source>
        <dbReference type="EMBL" id="KRK19282.1"/>
    </source>
</evidence>
<evidence type="ECO:0008006" key="3">
    <source>
        <dbReference type="Google" id="ProtNLM"/>
    </source>
</evidence>
<reference evidence="1 2" key="1">
    <citation type="journal article" date="2015" name="Genome Announc.">
        <title>Expanding the biotechnology potential of lactobacilli through comparative genomics of 213 strains and associated genera.</title>
        <authorList>
            <person name="Sun Z."/>
            <person name="Harris H.M."/>
            <person name="McCann A."/>
            <person name="Guo C."/>
            <person name="Argimon S."/>
            <person name="Zhang W."/>
            <person name="Yang X."/>
            <person name="Jeffery I.B."/>
            <person name="Cooney J.C."/>
            <person name="Kagawa T.F."/>
            <person name="Liu W."/>
            <person name="Song Y."/>
            <person name="Salvetti E."/>
            <person name="Wrobel A."/>
            <person name="Rasinkangas P."/>
            <person name="Parkhill J."/>
            <person name="Rea M.C."/>
            <person name="O'Sullivan O."/>
            <person name="Ritari J."/>
            <person name="Douillard F.P."/>
            <person name="Paul Ross R."/>
            <person name="Yang R."/>
            <person name="Briner A.E."/>
            <person name="Felis G.E."/>
            <person name="de Vos W.M."/>
            <person name="Barrangou R."/>
            <person name="Klaenhammer T.R."/>
            <person name="Caufield P.W."/>
            <person name="Cui Y."/>
            <person name="Zhang H."/>
            <person name="O'Toole P.W."/>
        </authorList>
    </citation>
    <scope>NUCLEOTIDE SEQUENCE [LARGE SCALE GENOMIC DNA]</scope>
    <source>
        <strain evidence="1 2">DSM 20001</strain>
    </source>
</reference>
<dbReference type="Pfam" id="PF06115">
    <property type="entry name" value="DUF956"/>
    <property type="match status" value="1"/>
</dbReference>
<dbReference type="PIRSF" id="PIRSF021265">
    <property type="entry name" value="DUF956"/>
    <property type="match status" value="1"/>
</dbReference>
<protein>
    <recommendedName>
        <fullName evidence="3">DUF956 family protein</fullName>
    </recommendedName>
</protein>
<dbReference type="RefSeq" id="WP_003678513.1">
    <property type="nucleotide sequence ID" value="NZ_AZCN01000001.1"/>
</dbReference>
<proteinExistence type="predicted"/>
<dbReference type="InterPro" id="IPR010360">
    <property type="entry name" value="DUF956"/>
</dbReference>
<dbReference type="AlphaFoldDB" id="A0A0R1FJJ8"/>
<dbReference type="EMBL" id="AZCN01000001">
    <property type="protein sequence ID" value="KRK19282.1"/>
    <property type="molecule type" value="Genomic_DNA"/>
</dbReference>
<comment type="caution">
    <text evidence="1">The sequence shown here is derived from an EMBL/GenBank/DDBJ whole genome shotgun (WGS) entry which is preliminary data.</text>
</comment>
<dbReference type="Proteomes" id="UP000051181">
    <property type="component" value="Unassembled WGS sequence"/>
</dbReference>
<dbReference type="eggNOG" id="COG4687">
    <property type="taxonomic scope" value="Bacteria"/>
</dbReference>
<dbReference type="PATRIC" id="fig|913848.6.peg.22"/>
<organism evidence="1 2">
    <name type="scientific">Loigolactobacillus coryniformis subsp. coryniformis KCTC 3167 = DSM 20001</name>
    <dbReference type="NCBI Taxonomy" id="913848"/>
    <lineage>
        <taxon>Bacteria</taxon>
        <taxon>Bacillati</taxon>
        <taxon>Bacillota</taxon>
        <taxon>Bacilli</taxon>
        <taxon>Lactobacillales</taxon>
        <taxon>Lactobacillaceae</taxon>
        <taxon>Loigolactobacillus</taxon>
    </lineage>
</organism>
<accession>A0A0R1FJJ8</accession>
<dbReference type="GeneID" id="65918158"/>